<feature type="transmembrane region" description="Helical" evidence="2">
    <location>
        <begin position="72"/>
        <end position="95"/>
    </location>
</feature>
<dbReference type="RefSeq" id="WP_327618148.1">
    <property type="nucleotide sequence ID" value="NZ_JAYWTM010000007.1"/>
</dbReference>
<reference evidence="3 4" key="1">
    <citation type="journal article" date="2017" name="Int. J. Syst. Evol. Microbiol.">
        <title>Brenneria populi subsp. brevivirga subsp. nov. isolated from symptomatic bark of Populus x euramericana canker, and description of Brenneria populi subsp. populi subsp. nov.</title>
        <authorList>
            <person name="Zheng M.H."/>
            <person name="Piao C.G."/>
            <person name="Xue H."/>
            <person name="Guo M.W."/>
            <person name="Li Y."/>
        </authorList>
    </citation>
    <scope>NUCLEOTIDE SEQUENCE [LARGE SCALE GENOMIC DNA]</scope>
    <source>
        <strain evidence="3 4">D9-5</strain>
    </source>
</reference>
<gene>
    <name evidence="3" type="ORF">VSX58_11270</name>
</gene>
<proteinExistence type="predicted"/>
<keyword evidence="2" id="KW-0472">Membrane</keyword>
<evidence type="ECO:0000256" key="2">
    <source>
        <dbReference type="SAM" id="Phobius"/>
    </source>
</evidence>
<sequence length="150" mass="17211">MKKSYDDPKTKEPINPNLFNEEESVKRKGNKKQPIKMSSQNSICNIPTWIILMIILLIIFVITFSLKQKHLTVSLAIPVAFILTFVKANWLFGLIEKIPEDSKIISNIKATSIVKQFKILSRNTINQKQWIKNTIFFVGLAIIVAILKIE</sequence>
<dbReference type="Proteomes" id="UP001309705">
    <property type="component" value="Unassembled WGS sequence"/>
</dbReference>
<evidence type="ECO:0000256" key="1">
    <source>
        <dbReference type="SAM" id="MobiDB-lite"/>
    </source>
</evidence>
<protein>
    <submittedName>
        <fullName evidence="3">Uncharacterized protein</fullName>
    </submittedName>
</protein>
<evidence type="ECO:0000313" key="4">
    <source>
        <dbReference type="Proteomes" id="UP001309705"/>
    </source>
</evidence>
<evidence type="ECO:0000313" key="3">
    <source>
        <dbReference type="EMBL" id="MEC5343172.1"/>
    </source>
</evidence>
<organism evidence="3 4">
    <name type="scientific">Brenneria populi</name>
    <dbReference type="NCBI Taxonomy" id="1505588"/>
    <lineage>
        <taxon>Bacteria</taxon>
        <taxon>Pseudomonadati</taxon>
        <taxon>Pseudomonadota</taxon>
        <taxon>Gammaproteobacteria</taxon>
        <taxon>Enterobacterales</taxon>
        <taxon>Pectobacteriaceae</taxon>
        <taxon>Brenneria</taxon>
    </lineage>
</organism>
<feature type="transmembrane region" description="Helical" evidence="2">
    <location>
        <begin position="46"/>
        <end position="66"/>
    </location>
</feature>
<accession>A0ABU6JRN5</accession>
<comment type="caution">
    <text evidence="3">The sequence shown here is derived from an EMBL/GenBank/DDBJ whole genome shotgun (WGS) entry which is preliminary data.</text>
</comment>
<dbReference type="EMBL" id="JAYWTM010000007">
    <property type="protein sequence ID" value="MEC5343172.1"/>
    <property type="molecule type" value="Genomic_DNA"/>
</dbReference>
<keyword evidence="2" id="KW-1133">Transmembrane helix</keyword>
<keyword evidence="2" id="KW-0812">Transmembrane</keyword>
<name>A0ABU6JRN5_9GAMM</name>
<feature type="region of interest" description="Disordered" evidence="1">
    <location>
        <begin position="1"/>
        <end position="33"/>
    </location>
</feature>
<feature type="transmembrane region" description="Helical" evidence="2">
    <location>
        <begin position="130"/>
        <end position="149"/>
    </location>
</feature>
<keyword evidence="4" id="KW-1185">Reference proteome</keyword>
<feature type="compositionally biased region" description="Basic and acidic residues" evidence="1">
    <location>
        <begin position="1"/>
        <end position="12"/>
    </location>
</feature>